<feature type="transmembrane region" description="Helical" evidence="9">
    <location>
        <begin position="159"/>
        <end position="177"/>
    </location>
</feature>
<comment type="caution">
    <text evidence="10">The sequence shown here is derived from an EMBL/GenBank/DDBJ whole genome shotgun (WGS) entry which is preliminary data.</text>
</comment>
<protein>
    <recommendedName>
        <fullName evidence="8">Riboflavin transporter</fullName>
    </recommendedName>
</protein>
<evidence type="ECO:0000256" key="5">
    <source>
        <dbReference type="ARBA" id="ARBA00022692"/>
    </source>
</evidence>
<feature type="transmembrane region" description="Helical" evidence="9">
    <location>
        <begin position="12"/>
        <end position="32"/>
    </location>
</feature>
<evidence type="ECO:0000256" key="6">
    <source>
        <dbReference type="ARBA" id="ARBA00022989"/>
    </source>
</evidence>
<evidence type="ECO:0000256" key="1">
    <source>
        <dbReference type="ARBA" id="ARBA00004651"/>
    </source>
</evidence>
<proteinExistence type="inferred from homology"/>
<gene>
    <name evidence="10" type="ORF">H8708_00190</name>
</gene>
<keyword evidence="6 9" id="KW-1133">Transmembrane helix</keyword>
<dbReference type="PANTHER" id="PTHR38438:SF1">
    <property type="entry name" value="RIBOFLAVIN TRANSPORTER RIBU"/>
    <property type="match status" value="1"/>
</dbReference>
<comment type="subcellular location">
    <subcellularLocation>
        <location evidence="1">Cell membrane</location>
        <topology evidence="1">Multi-pass membrane protein</topology>
    </subcellularLocation>
</comment>
<comment type="function">
    <text evidence="8">Probably a riboflavin-binding protein that interacts with the energy-coupling factor (ECF) ABC-transporter complex.</text>
</comment>
<comment type="similarity">
    <text evidence="2 8">Belongs to the prokaryotic riboflavin transporter (P-RFT) (TC 2.A.87) family.</text>
</comment>
<dbReference type="InterPro" id="IPR025720">
    <property type="entry name" value="RibU"/>
</dbReference>
<accession>A0ABR7NNG6</accession>
<evidence type="ECO:0000313" key="10">
    <source>
        <dbReference type="EMBL" id="MBC8597667.1"/>
    </source>
</evidence>
<evidence type="ECO:0000256" key="4">
    <source>
        <dbReference type="ARBA" id="ARBA00022475"/>
    </source>
</evidence>
<evidence type="ECO:0000256" key="3">
    <source>
        <dbReference type="ARBA" id="ARBA00022448"/>
    </source>
</evidence>
<dbReference type="PANTHER" id="PTHR38438">
    <property type="entry name" value="RIBOFLAVIN TRANSPORTER RIBU"/>
    <property type="match status" value="1"/>
</dbReference>
<keyword evidence="4 8" id="KW-1003">Cell membrane</keyword>
<evidence type="ECO:0000256" key="9">
    <source>
        <dbReference type="SAM" id="Phobius"/>
    </source>
</evidence>
<feature type="transmembrane region" description="Helical" evidence="9">
    <location>
        <begin position="114"/>
        <end position="139"/>
    </location>
</feature>
<name>A0ABR7NNG6_9FIRM</name>
<dbReference type="Pfam" id="PF12822">
    <property type="entry name" value="ECF_trnsprt"/>
    <property type="match status" value="1"/>
</dbReference>
<keyword evidence="7 8" id="KW-0472">Membrane</keyword>
<evidence type="ECO:0000313" key="11">
    <source>
        <dbReference type="Proteomes" id="UP000647491"/>
    </source>
</evidence>
<dbReference type="Proteomes" id="UP000647491">
    <property type="component" value="Unassembled WGS sequence"/>
</dbReference>
<reference evidence="10 11" key="1">
    <citation type="submission" date="2020-08" db="EMBL/GenBank/DDBJ databases">
        <title>Genome public.</title>
        <authorList>
            <person name="Liu C."/>
            <person name="Sun Q."/>
        </authorList>
    </citation>
    <scope>NUCLEOTIDE SEQUENCE [LARGE SCALE GENOMIC DNA]</scope>
    <source>
        <strain evidence="10 11">BX10</strain>
    </source>
</reference>
<evidence type="ECO:0000256" key="2">
    <source>
        <dbReference type="ARBA" id="ARBA00005540"/>
    </source>
</evidence>
<feature type="transmembrane region" description="Helical" evidence="9">
    <location>
        <begin position="85"/>
        <end position="102"/>
    </location>
</feature>
<organism evidence="10 11">
    <name type="scientific">Enterocloster hominis</name>
    <name type="common">ex Liu et al. 2021</name>
    <dbReference type="NCBI Taxonomy" id="2763663"/>
    <lineage>
        <taxon>Bacteria</taxon>
        <taxon>Bacillati</taxon>
        <taxon>Bacillota</taxon>
        <taxon>Clostridia</taxon>
        <taxon>Lachnospirales</taxon>
        <taxon>Lachnospiraceae</taxon>
        <taxon>Enterocloster</taxon>
    </lineage>
</organism>
<evidence type="ECO:0000256" key="7">
    <source>
        <dbReference type="ARBA" id="ARBA00023136"/>
    </source>
</evidence>
<sequence>MNQKKRLSVKTVVLIGMFGALAAVLETFQIPVPFAPPFYKLDFAETPIMIGAFALGPVPAILMELVKNLLKILINGTTTMYVGDLGNFIGGCAFVLPASILYQKHRTRKMAMAGLGLSVLTGVLTAIVVNCFLTLPLYANLMFGGIENIISMGTAINPAITNLPTFAVFAIVPFNLLKLGMNAGITALVYKKVSVILHVGAPVREPRTSVEKG</sequence>
<dbReference type="PIRSF" id="PIRSF037778">
    <property type="entry name" value="UCP037778_transp_RibU"/>
    <property type="match status" value="1"/>
</dbReference>
<evidence type="ECO:0000256" key="8">
    <source>
        <dbReference type="PIRNR" id="PIRNR037778"/>
    </source>
</evidence>
<dbReference type="EMBL" id="JACRTJ010000001">
    <property type="protein sequence ID" value="MBC8597667.1"/>
    <property type="molecule type" value="Genomic_DNA"/>
</dbReference>
<dbReference type="InterPro" id="IPR024529">
    <property type="entry name" value="ECF_trnsprt_substrate-spec"/>
</dbReference>
<keyword evidence="3 8" id="KW-0813">Transport</keyword>
<dbReference type="RefSeq" id="WP_215653692.1">
    <property type="nucleotide sequence ID" value="NZ_JACRTJ010000001.1"/>
</dbReference>
<dbReference type="Gene3D" id="1.10.1760.20">
    <property type="match status" value="1"/>
</dbReference>
<keyword evidence="5 9" id="KW-0812">Transmembrane</keyword>
<keyword evidence="11" id="KW-1185">Reference proteome</keyword>